<name>A0ABW6KFG4_9BACI</name>
<feature type="transmembrane region" description="Helical" evidence="1">
    <location>
        <begin position="247"/>
        <end position="268"/>
    </location>
</feature>
<feature type="transmembrane region" description="Helical" evidence="1">
    <location>
        <begin position="303"/>
        <end position="321"/>
    </location>
</feature>
<proteinExistence type="predicted"/>
<keyword evidence="1" id="KW-1133">Transmembrane helix</keyword>
<feature type="transmembrane region" description="Helical" evidence="1">
    <location>
        <begin position="198"/>
        <end position="222"/>
    </location>
</feature>
<evidence type="ECO:0000313" key="3">
    <source>
        <dbReference type="Proteomes" id="UP001601059"/>
    </source>
</evidence>
<feature type="transmembrane region" description="Helical" evidence="1">
    <location>
        <begin position="166"/>
        <end position="186"/>
    </location>
</feature>
<sequence>MATKIIFLLIPWITPVIFLLSAQIAVDYGVHGLLGFSIMGAISFIAIFFLQRKAIFSKFDDSFKNFLYSLYVIELCICISIVIEIIIKESFYYFFSIINVLFIIVATVVFIFLQRINEKLSISIVISGLIFSFLIPTLVYLKVSIPTVYSGLHFLATDMLKFNDRYTWLLVVTLGIILIAHQYLYHMFYYKGLDNQRAFTYLISSMVWLVVPISLGSLAFLAKAQAVWPDLSDQVSIMVINRFGGQFGQMLFLVTSIFIIITLVTRMLKDFRKRSQFKGSLWLFVHFILPVIVAFSFKITLLQVIIVFGLVWGPILGVVLGGSNMRKINILGVIIGFSVSSTLSIIYSLPIGILLGTAVSCFILRLVNYLSFHQSKATA</sequence>
<feature type="transmembrane region" description="Helical" evidence="1">
    <location>
        <begin position="120"/>
        <end position="141"/>
    </location>
</feature>
<comment type="caution">
    <text evidence="2">The sequence shown here is derived from an EMBL/GenBank/DDBJ whole genome shotgun (WGS) entry which is preliminary data.</text>
</comment>
<evidence type="ECO:0000256" key="1">
    <source>
        <dbReference type="SAM" id="Phobius"/>
    </source>
</evidence>
<reference evidence="2 3" key="1">
    <citation type="submission" date="2024-08" db="EMBL/GenBank/DDBJ databases">
        <title>Two novel Cytobacillus novel species.</title>
        <authorList>
            <person name="Liu G."/>
        </authorList>
    </citation>
    <scope>NUCLEOTIDE SEQUENCE [LARGE SCALE GENOMIC DNA]</scope>
    <source>
        <strain evidence="2 3">FJAT-54145</strain>
    </source>
</reference>
<keyword evidence="3" id="KW-1185">Reference proteome</keyword>
<accession>A0ABW6KFG4</accession>
<feature type="transmembrane region" description="Helical" evidence="1">
    <location>
        <begin position="353"/>
        <end position="372"/>
    </location>
</feature>
<keyword evidence="1" id="KW-0472">Membrane</keyword>
<protein>
    <submittedName>
        <fullName evidence="2">Uncharacterized protein</fullName>
    </submittedName>
</protein>
<organism evidence="2 3">
    <name type="scientific">Cytobacillus spartinae</name>
    <dbReference type="NCBI Taxonomy" id="3299023"/>
    <lineage>
        <taxon>Bacteria</taxon>
        <taxon>Bacillati</taxon>
        <taxon>Bacillota</taxon>
        <taxon>Bacilli</taxon>
        <taxon>Bacillales</taxon>
        <taxon>Bacillaceae</taxon>
        <taxon>Cytobacillus</taxon>
    </lineage>
</organism>
<gene>
    <name evidence="2" type="ORF">ACFYKX_13295</name>
</gene>
<dbReference type="RefSeq" id="WP_389361543.1">
    <property type="nucleotide sequence ID" value="NZ_JBIACK010000006.1"/>
</dbReference>
<feature type="transmembrane region" description="Helical" evidence="1">
    <location>
        <begin position="66"/>
        <end position="87"/>
    </location>
</feature>
<feature type="transmembrane region" description="Helical" evidence="1">
    <location>
        <begin position="93"/>
        <end position="113"/>
    </location>
</feature>
<keyword evidence="1" id="KW-0812">Transmembrane</keyword>
<feature type="transmembrane region" description="Helical" evidence="1">
    <location>
        <begin position="328"/>
        <end position="347"/>
    </location>
</feature>
<feature type="transmembrane region" description="Helical" evidence="1">
    <location>
        <begin position="5"/>
        <end position="26"/>
    </location>
</feature>
<feature type="transmembrane region" description="Helical" evidence="1">
    <location>
        <begin position="32"/>
        <end position="50"/>
    </location>
</feature>
<evidence type="ECO:0000313" key="2">
    <source>
        <dbReference type="EMBL" id="MFE8701573.1"/>
    </source>
</evidence>
<feature type="transmembrane region" description="Helical" evidence="1">
    <location>
        <begin position="280"/>
        <end position="297"/>
    </location>
</feature>
<dbReference type="Proteomes" id="UP001601059">
    <property type="component" value="Unassembled WGS sequence"/>
</dbReference>
<dbReference type="EMBL" id="JBIACK010000006">
    <property type="protein sequence ID" value="MFE8701573.1"/>
    <property type="molecule type" value="Genomic_DNA"/>
</dbReference>